<keyword evidence="2" id="KW-1185">Reference proteome</keyword>
<dbReference type="EMBL" id="JACEFO010002926">
    <property type="protein sequence ID" value="KAF8646062.1"/>
    <property type="molecule type" value="Genomic_DNA"/>
</dbReference>
<accession>A0A835DXE7</accession>
<reference evidence="1" key="1">
    <citation type="submission" date="2020-07" db="EMBL/GenBank/DDBJ databases">
        <title>Genome sequence and genetic diversity analysis of an under-domesticated orphan crop, white fonio (Digitaria exilis).</title>
        <authorList>
            <person name="Bennetzen J.L."/>
            <person name="Chen S."/>
            <person name="Ma X."/>
            <person name="Wang X."/>
            <person name="Yssel A.E.J."/>
            <person name="Chaluvadi S.R."/>
            <person name="Johnson M."/>
            <person name="Gangashetty P."/>
            <person name="Hamidou F."/>
            <person name="Sanogo M.D."/>
            <person name="Zwaenepoel A."/>
            <person name="Wallace J."/>
            <person name="Van De Peer Y."/>
            <person name="Van Deynze A."/>
        </authorList>
    </citation>
    <scope>NUCLEOTIDE SEQUENCE</scope>
    <source>
        <tissue evidence="1">Leaves</tissue>
    </source>
</reference>
<comment type="caution">
    <text evidence="1">The sequence shown here is derived from an EMBL/GenBank/DDBJ whole genome shotgun (WGS) entry which is preliminary data.</text>
</comment>
<evidence type="ECO:0000313" key="2">
    <source>
        <dbReference type="Proteomes" id="UP000636709"/>
    </source>
</evidence>
<evidence type="ECO:0000313" key="1">
    <source>
        <dbReference type="EMBL" id="KAF8646062.1"/>
    </source>
</evidence>
<name>A0A835DXE7_9POAL</name>
<dbReference type="Proteomes" id="UP000636709">
    <property type="component" value="Unassembled WGS sequence"/>
</dbReference>
<gene>
    <name evidence="1" type="ORF">HU200_066026</name>
</gene>
<sequence>MAIKRRGR</sequence>
<proteinExistence type="predicted"/>
<protein>
    <submittedName>
        <fullName evidence="1">Uncharacterized protein</fullName>
    </submittedName>
</protein>
<organism evidence="1 2">
    <name type="scientific">Digitaria exilis</name>
    <dbReference type="NCBI Taxonomy" id="1010633"/>
    <lineage>
        <taxon>Eukaryota</taxon>
        <taxon>Viridiplantae</taxon>
        <taxon>Streptophyta</taxon>
        <taxon>Embryophyta</taxon>
        <taxon>Tracheophyta</taxon>
        <taxon>Spermatophyta</taxon>
        <taxon>Magnoliopsida</taxon>
        <taxon>Liliopsida</taxon>
        <taxon>Poales</taxon>
        <taxon>Poaceae</taxon>
        <taxon>PACMAD clade</taxon>
        <taxon>Panicoideae</taxon>
        <taxon>Panicodae</taxon>
        <taxon>Paniceae</taxon>
        <taxon>Anthephorinae</taxon>
        <taxon>Digitaria</taxon>
    </lineage>
</organism>